<reference evidence="11" key="1">
    <citation type="journal article" date="2014" name="Int. J. Syst. Evol. Microbiol.">
        <title>Complete genome sequence of Corynebacterium casei LMG S-19264T (=DSM 44701T), isolated from a smear-ripened cheese.</title>
        <authorList>
            <consortium name="US DOE Joint Genome Institute (JGI-PGF)"/>
            <person name="Walter F."/>
            <person name="Albersmeier A."/>
            <person name="Kalinowski J."/>
            <person name="Ruckert C."/>
        </authorList>
    </citation>
    <scope>NUCLEOTIDE SEQUENCE</scope>
    <source>
        <strain evidence="11">KCTC 22169</strain>
    </source>
</reference>
<protein>
    <recommendedName>
        <fullName evidence="9">Type II secretion system protein I</fullName>
        <shortName evidence="9">T2SS minor pseudopilin I</shortName>
    </recommendedName>
</protein>
<evidence type="ECO:0000256" key="6">
    <source>
        <dbReference type="ARBA" id="ARBA00022692"/>
    </source>
</evidence>
<dbReference type="InterPro" id="IPR045584">
    <property type="entry name" value="Pilin-like"/>
</dbReference>
<evidence type="ECO:0000256" key="7">
    <source>
        <dbReference type="ARBA" id="ARBA00022989"/>
    </source>
</evidence>
<comment type="function">
    <text evidence="9">Component of the type II secretion system required for the energy-dependent secretion of extracellular factors such as proteases and toxins from the periplasm.</text>
</comment>
<comment type="similarity">
    <text evidence="2 9">Belongs to the GSP I family.</text>
</comment>
<dbReference type="PANTHER" id="PTHR38779">
    <property type="entry name" value="TYPE II SECRETION SYSTEM PROTEIN I-RELATED"/>
    <property type="match status" value="1"/>
</dbReference>
<dbReference type="InterPro" id="IPR012902">
    <property type="entry name" value="N_methyl_site"/>
</dbReference>
<evidence type="ECO:0000256" key="2">
    <source>
        <dbReference type="ARBA" id="ARBA00008358"/>
    </source>
</evidence>
<accession>A0A918N9V3</accession>
<dbReference type="EMBL" id="BMXR01000004">
    <property type="protein sequence ID" value="GGX52014.1"/>
    <property type="molecule type" value="Genomic_DNA"/>
</dbReference>
<dbReference type="InterPro" id="IPR010052">
    <property type="entry name" value="T2SS_protein-GspI"/>
</dbReference>
<evidence type="ECO:0000259" key="10">
    <source>
        <dbReference type="Pfam" id="PF02501"/>
    </source>
</evidence>
<keyword evidence="5 9" id="KW-0997">Cell inner membrane</keyword>
<dbReference type="GO" id="GO:0015628">
    <property type="term" value="P:protein secretion by the type II secretion system"/>
    <property type="evidence" value="ECO:0007669"/>
    <property type="project" value="UniProtKB-UniRule"/>
</dbReference>
<dbReference type="PANTHER" id="PTHR38779:SF2">
    <property type="entry name" value="TYPE II SECRETION SYSTEM PROTEIN I-RELATED"/>
    <property type="match status" value="1"/>
</dbReference>
<sequence>MSRTESGFTLIEVMIAVAIFAVMAGAIAMANSQNLTAAYQIEQQTQGRWVNENVLARMRLSAAPDLGSKTEKVEFNGQTWTVEIEVTEFSPFEKVAQENPAVQSVKQQIGQRTRSVELRAFPPESDTHADALYAILGDP</sequence>
<keyword evidence="12" id="KW-1185">Reference proteome</keyword>
<evidence type="ECO:0000313" key="12">
    <source>
        <dbReference type="Proteomes" id="UP000626148"/>
    </source>
</evidence>
<dbReference type="SUPFAM" id="SSF54523">
    <property type="entry name" value="Pili subunits"/>
    <property type="match status" value="2"/>
</dbReference>
<evidence type="ECO:0000256" key="1">
    <source>
        <dbReference type="ARBA" id="ARBA00004377"/>
    </source>
</evidence>
<dbReference type="PROSITE" id="PS00409">
    <property type="entry name" value="PROKAR_NTER_METHYL"/>
    <property type="match status" value="1"/>
</dbReference>
<dbReference type="NCBIfam" id="TIGR02532">
    <property type="entry name" value="IV_pilin_GFxxxE"/>
    <property type="match status" value="1"/>
</dbReference>
<proteinExistence type="inferred from homology"/>
<dbReference type="Proteomes" id="UP000626148">
    <property type="component" value="Unassembled WGS sequence"/>
</dbReference>
<feature type="transmembrane region" description="Helical" evidence="9">
    <location>
        <begin position="7"/>
        <end position="30"/>
    </location>
</feature>
<keyword evidence="7 9" id="KW-1133">Transmembrane helix</keyword>
<dbReference type="Pfam" id="PF02501">
    <property type="entry name" value="T2SSI"/>
    <property type="match status" value="1"/>
</dbReference>
<comment type="subcellular location">
    <subcellularLocation>
        <location evidence="1 9">Cell inner membrane</location>
        <topology evidence="1 9">Single-pass membrane protein</topology>
    </subcellularLocation>
</comment>
<dbReference type="NCBIfam" id="TIGR01707">
    <property type="entry name" value="gspI"/>
    <property type="match status" value="1"/>
</dbReference>
<evidence type="ECO:0000313" key="11">
    <source>
        <dbReference type="EMBL" id="GGX52014.1"/>
    </source>
</evidence>
<comment type="PTM">
    <text evidence="9">Cleaved by prepilin peptidase.</text>
</comment>
<feature type="domain" description="Type II secretion system protein GspI C-terminal" evidence="10">
    <location>
        <begin position="42"/>
        <end position="89"/>
    </location>
</feature>
<evidence type="ECO:0000256" key="5">
    <source>
        <dbReference type="ARBA" id="ARBA00022519"/>
    </source>
</evidence>
<evidence type="ECO:0000256" key="9">
    <source>
        <dbReference type="RuleBase" id="RU368030"/>
    </source>
</evidence>
<comment type="subunit">
    <text evidence="9">Type II secretion is composed of four main components: the outer membrane complex, the inner membrane complex, the cytoplasmic secretion ATPase and the periplasm-spanning pseudopilus.</text>
</comment>
<dbReference type="GO" id="GO:0015627">
    <property type="term" value="C:type II protein secretion system complex"/>
    <property type="evidence" value="ECO:0007669"/>
    <property type="project" value="UniProtKB-UniRule"/>
</dbReference>
<keyword evidence="8 9" id="KW-0472">Membrane</keyword>
<name>A0A918N9V3_9GAMM</name>
<dbReference type="GO" id="GO:0005886">
    <property type="term" value="C:plasma membrane"/>
    <property type="evidence" value="ECO:0007669"/>
    <property type="project" value="UniProtKB-SubCell"/>
</dbReference>
<organism evidence="11 12">
    <name type="scientific">Saccharospirillum salsuginis</name>
    <dbReference type="NCBI Taxonomy" id="418750"/>
    <lineage>
        <taxon>Bacteria</taxon>
        <taxon>Pseudomonadati</taxon>
        <taxon>Pseudomonadota</taxon>
        <taxon>Gammaproteobacteria</taxon>
        <taxon>Oceanospirillales</taxon>
        <taxon>Saccharospirillaceae</taxon>
        <taxon>Saccharospirillum</taxon>
    </lineage>
</organism>
<dbReference type="AlphaFoldDB" id="A0A918N9V3"/>
<dbReference type="InterPro" id="IPR003413">
    <property type="entry name" value="T2SS_GspI_C"/>
</dbReference>
<reference evidence="11" key="2">
    <citation type="submission" date="2020-09" db="EMBL/GenBank/DDBJ databases">
        <authorList>
            <person name="Sun Q."/>
            <person name="Kim S."/>
        </authorList>
    </citation>
    <scope>NUCLEOTIDE SEQUENCE</scope>
    <source>
        <strain evidence="11">KCTC 22169</strain>
    </source>
</reference>
<gene>
    <name evidence="11" type="ORF">GCM10007392_19170</name>
</gene>
<comment type="caution">
    <text evidence="11">The sequence shown here is derived from an EMBL/GenBank/DDBJ whole genome shotgun (WGS) entry which is preliminary data.</text>
</comment>
<evidence type="ECO:0000256" key="3">
    <source>
        <dbReference type="ARBA" id="ARBA00022475"/>
    </source>
</evidence>
<keyword evidence="6 9" id="KW-0812">Transmembrane</keyword>
<keyword evidence="3" id="KW-1003">Cell membrane</keyword>
<dbReference type="RefSeq" id="WP_189608325.1">
    <property type="nucleotide sequence ID" value="NZ_BMXR01000004.1"/>
</dbReference>
<evidence type="ECO:0000256" key="4">
    <source>
        <dbReference type="ARBA" id="ARBA00022481"/>
    </source>
</evidence>
<keyword evidence="4 9" id="KW-0488">Methylation</keyword>
<evidence type="ECO:0000256" key="8">
    <source>
        <dbReference type="ARBA" id="ARBA00023136"/>
    </source>
</evidence>
<dbReference type="Gene3D" id="3.30.1300.30">
    <property type="entry name" value="GSPII I/J protein-like"/>
    <property type="match status" value="1"/>
</dbReference>
<dbReference type="Pfam" id="PF07963">
    <property type="entry name" value="N_methyl"/>
    <property type="match status" value="1"/>
</dbReference>